<evidence type="ECO:0000256" key="3">
    <source>
        <dbReference type="ARBA" id="ARBA00022679"/>
    </source>
</evidence>
<comment type="similarity">
    <text evidence="1 4">Belongs to the trimethylamine methyltransferase family.</text>
</comment>
<evidence type="ECO:0000313" key="5">
    <source>
        <dbReference type="EMBL" id="MBB3066266.1"/>
    </source>
</evidence>
<name>A0A839SXK9_9PROT</name>
<dbReference type="Pfam" id="PF06253">
    <property type="entry name" value="MTTB"/>
    <property type="match status" value="1"/>
</dbReference>
<dbReference type="GO" id="GO:0032259">
    <property type="term" value="P:methylation"/>
    <property type="evidence" value="ECO:0007669"/>
    <property type="project" value="UniProtKB-KW"/>
</dbReference>
<evidence type="ECO:0000256" key="1">
    <source>
        <dbReference type="ARBA" id="ARBA00007137"/>
    </source>
</evidence>
<organism evidence="5 6">
    <name type="scientific">Limibacillus halophilus</name>
    <dbReference type="NCBI Taxonomy" id="1579333"/>
    <lineage>
        <taxon>Bacteria</taxon>
        <taxon>Pseudomonadati</taxon>
        <taxon>Pseudomonadota</taxon>
        <taxon>Alphaproteobacteria</taxon>
        <taxon>Rhodospirillales</taxon>
        <taxon>Rhodovibrionaceae</taxon>
        <taxon>Limibacillus</taxon>
    </lineage>
</organism>
<evidence type="ECO:0000256" key="2">
    <source>
        <dbReference type="ARBA" id="ARBA00022603"/>
    </source>
</evidence>
<keyword evidence="3 4" id="KW-0808">Transferase</keyword>
<sequence length="514" mass="55909">MTEESPRRRRRQSAREDFEARALNQIPWRNIESPFPPLCPLSDDQLEAVHEASLRLLAEQGVEVMSVRARDLFRKAGATVDEASGVVCLEPELILQLISTAPNEFMLTPRNAGHAIRIGGNAINFGLVSGPPNVHDCLRGRRAGNLEDYCSLIKMAQSFNVISFLGNQATAPQELPANNRHLDTCRANIVYTDKIWNCVSIGAGRARDAAQIMALSRGLTLEEMAESPGAITNININSPRKLDETMAEGAMQMAELGQAVIVTPFTLMGAMTPVTMAAALVQQNAEALIGIALTQLVRAGAPVIYGGFTSNVDMRSGAPAFGTPENCKANMAGGQLARRYGLPYRTSACNASNTVDGQAVYETQFALWGAVNGYGNLIYHAAGWLEGGLVASFEKLIMDVETLQCMAKVLEPIAVSEEEFGLEAIREVGPGGHFFGSSHTMERYKTAFYEPLLSDWQNHENWEIAGAKDATARATEVWQRVLQEYEAPPIDPARLEAVDAYIARRKEAIGTGEP</sequence>
<dbReference type="InterPro" id="IPR038601">
    <property type="entry name" value="MttB-like_sf"/>
</dbReference>
<dbReference type="EMBL" id="JACHXA010000007">
    <property type="protein sequence ID" value="MBB3066266.1"/>
    <property type="molecule type" value="Genomic_DNA"/>
</dbReference>
<dbReference type="Gene3D" id="3.20.20.480">
    <property type="entry name" value="Trimethylamine methyltransferase-like"/>
    <property type="match status" value="1"/>
</dbReference>
<dbReference type="PIRSF" id="PIRSF037567">
    <property type="entry name" value="MTTB_MeTrfase"/>
    <property type="match status" value="1"/>
</dbReference>
<reference evidence="5 6" key="1">
    <citation type="submission" date="2020-08" db="EMBL/GenBank/DDBJ databases">
        <title>Genomic Encyclopedia of Type Strains, Phase III (KMG-III): the genomes of soil and plant-associated and newly described type strains.</title>
        <authorList>
            <person name="Whitman W."/>
        </authorList>
    </citation>
    <scope>NUCLEOTIDE SEQUENCE [LARGE SCALE GENOMIC DNA]</scope>
    <source>
        <strain evidence="5 6">CECT 8803</strain>
    </source>
</reference>
<dbReference type="InterPro" id="IPR010426">
    <property type="entry name" value="MTTB_MeTrfase"/>
</dbReference>
<dbReference type="GO" id="GO:0015948">
    <property type="term" value="P:methanogenesis"/>
    <property type="evidence" value="ECO:0007669"/>
    <property type="project" value="UniProtKB-UniRule"/>
</dbReference>
<comment type="caution">
    <text evidence="5">The sequence shown here is derived from an EMBL/GenBank/DDBJ whole genome shotgun (WGS) entry which is preliminary data.</text>
</comment>
<dbReference type="Proteomes" id="UP000581135">
    <property type="component" value="Unassembled WGS sequence"/>
</dbReference>
<keyword evidence="2 5" id="KW-0489">Methyltransferase</keyword>
<keyword evidence="6" id="KW-1185">Reference proteome</keyword>
<gene>
    <name evidence="5" type="ORF">FHR98_002571</name>
</gene>
<dbReference type="RefSeq" id="WP_183417082.1">
    <property type="nucleotide sequence ID" value="NZ_JACHXA010000007.1"/>
</dbReference>
<protein>
    <recommendedName>
        <fullName evidence="4">Methyltransferase</fullName>
        <ecNumber evidence="4">2.1.1.-</ecNumber>
    </recommendedName>
</protein>
<evidence type="ECO:0000256" key="4">
    <source>
        <dbReference type="PIRNR" id="PIRNR037567"/>
    </source>
</evidence>
<proteinExistence type="inferred from homology"/>
<dbReference type="AlphaFoldDB" id="A0A839SXK9"/>
<evidence type="ECO:0000313" key="6">
    <source>
        <dbReference type="Proteomes" id="UP000581135"/>
    </source>
</evidence>
<accession>A0A839SXK9</accession>
<dbReference type="GO" id="GO:0008168">
    <property type="term" value="F:methyltransferase activity"/>
    <property type="evidence" value="ECO:0007669"/>
    <property type="project" value="UniProtKB-KW"/>
</dbReference>
<dbReference type="EC" id="2.1.1.-" evidence="4"/>